<feature type="compositionally biased region" description="Low complexity" evidence="1">
    <location>
        <begin position="83"/>
        <end position="99"/>
    </location>
</feature>
<feature type="region of interest" description="Disordered" evidence="1">
    <location>
        <begin position="51"/>
        <end position="99"/>
    </location>
</feature>
<name>A0A7Z0IL06_9ACTN</name>
<keyword evidence="3" id="KW-1185">Reference proteome</keyword>
<dbReference type="RefSeq" id="WP_179445001.1">
    <property type="nucleotide sequence ID" value="NZ_JACBZS010000001.1"/>
</dbReference>
<evidence type="ECO:0000256" key="1">
    <source>
        <dbReference type="SAM" id="MobiDB-lite"/>
    </source>
</evidence>
<evidence type="ECO:0000313" key="3">
    <source>
        <dbReference type="Proteomes" id="UP000527616"/>
    </source>
</evidence>
<sequence length="268" mass="28117">MSEARRAMPGPPVPPRSGGRRAVLIVGAVALAILAGFGVGLAARQMGIGAAPGAPVAASTPEQHDPASHEPAPPGQEPPSLGPASPEPTSASSPSVSAPSADQLSACVARVAAGDRVISEARTGVGHWSEHVQAQTDVNSDKIDTDQMDAIFKRTREAGPDDLRRYDDAKKELSGTDGDCGGSADASAAETKRMDQCQQRLDAQARPMQRAEAAMKDWRRHQADMARSRHEHNPDAAEIWRKAWGAAPPNINAFDDAIAGYEKAPACK</sequence>
<gene>
    <name evidence="2" type="ORF">GGQ54_001695</name>
</gene>
<accession>A0A7Z0IL06</accession>
<dbReference type="AlphaFoldDB" id="A0A7Z0IL06"/>
<proteinExistence type="predicted"/>
<dbReference type="Proteomes" id="UP000527616">
    <property type="component" value="Unassembled WGS sequence"/>
</dbReference>
<organism evidence="2 3">
    <name type="scientific">Naumannella cuiyingiana</name>
    <dbReference type="NCBI Taxonomy" id="1347891"/>
    <lineage>
        <taxon>Bacteria</taxon>
        <taxon>Bacillati</taxon>
        <taxon>Actinomycetota</taxon>
        <taxon>Actinomycetes</taxon>
        <taxon>Propionibacteriales</taxon>
        <taxon>Propionibacteriaceae</taxon>
        <taxon>Naumannella</taxon>
    </lineage>
</organism>
<feature type="region of interest" description="Disordered" evidence="1">
    <location>
        <begin position="171"/>
        <end position="234"/>
    </location>
</feature>
<protein>
    <submittedName>
        <fullName evidence="2">Uncharacterized protein</fullName>
    </submittedName>
</protein>
<feature type="compositionally biased region" description="Basic and acidic residues" evidence="1">
    <location>
        <begin position="213"/>
        <end position="234"/>
    </location>
</feature>
<comment type="caution">
    <text evidence="2">The sequence shown here is derived from an EMBL/GenBank/DDBJ whole genome shotgun (WGS) entry which is preliminary data.</text>
</comment>
<feature type="compositionally biased region" description="Pro residues" evidence="1">
    <location>
        <begin position="71"/>
        <end position="81"/>
    </location>
</feature>
<dbReference type="EMBL" id="JACBZS010000001">
    <property type="protein sequence ID" value="NYI71135.1"/>
    <property type="molecule type" value="Genomic_DNA"/>
</dbReference>
<evidence type="ECO:0000313" key="2">
    <source>
        <dbReference type="EMBL" id="NYI71135.1"/>
    </source>
</evidence>
<reference evidence="2 3" key="1">
    <citation type="submission" date="2020-07" db="EMBL/GenBank/DDBJ databases">
        <title>Sequencing the genomes of 1000 actinobacteria strains.</title>
        <authorList>
            <person name="Klenk H.-P."/>
        </authorList>
    </citation>
    <scope>NUCLEOTIDE SEQUENCE [LARGE SCALE GENOMIC DNA]</scope>
    <source>
        <strain evidence="2 3">DSM 103164</strain>
    </source>
</reference>